<dbReference type="Proteomes" id="UP001153076">
    <property type="component" value="Unassembled WGS sequence"/>
</dbReference>
<dbReference type="Pfam" id="PF00439">
    <property type="entry name" value="Bromodomain"/>
    <property type="match status" value="1"/>
</dbReference>
<feature type="compositionally biased region" description="Low complexity" evidence="3">
    <location>
        <begin position="387"/>
        <end position="397"/>
    </location>
</feature>
<comment type="caution">
    <text evidence="5">The sequence shown here is derived from an EMBL/GenBank/DDBJ whole genome shotgun (WGS) entry which is preliminary data.</text>
</comment>
<evidence type="ECO:0000313" key="5">
    <source>
        <dbReference type="EMBL" id="KAJ8433561.1"/>
    </source>
</evidence>
<dbReference type="EMBL" id="JAKOGI010000531">
    <property type="protein sequence ID" value="KAJ8433561.1"/>
    <property type="molecule type" value="Genomic_DNA"/>
</dbReference>
<feature type="region of interest" description="Disordered" evidence="3">
    <location>
        <begin position="568"/>
        <end position="595"/>
    </location>
</feature>
<feature type="compositionally biased region" description="Basic and acidic residues" evidence="3">
    <location>
        <begin position="216"/>
        <end position="226"/>
    </location>
</feature>
<reference evidence="5" key="1">
    <citation type="submission" date="2022-04" db="EMBL/GenBank/DDBJ databases">
        <title>Carnegiea gigantea Genome sequencing and assembly v2.</title>
        <authorList>
            <person name="Copetti D."/>
            <person name="Sanderson M.J."/>
            <person name="Burquez A."/>
            <person name="Wojciechowski M.F."/>
        </authorList>
    </citation>
    <scope>NUCLEOTIDE SEQUENCE</scope>
    <source>
        <strain evidence="5">SGP5-SGP5p</strain>
        <tissue evidence="5">Aerial part</tissue>
    </source>
</reference>
<feature type="region of interest" description="Disordered" evidence="3">
    <location>
        <begin position="190"/>
        <end position="247"/>
    </location>
</feature>
<proteinExistence type="predicted"/>
<feature type="compositionally biased region" description="Low complexity" evidence="3">
    <location>
        <begin position="574"/>
        <end position="583"/>
    </location>
</feature>
<dbReference type="AlphaFoldDB" id="A0A9Q1Q9T4"/>
<protein>
    <recommendedName>
        <fullName evidence="4">Bromo domain-containing protein</fullName>
    </recommendedName>
</protein>
<dbReference type="PANTHER" id="PTHR22881">
    <property type="entry name" value="BROMODOMAIN CONTAINING PROTEIN"/>
    <property type="match status" value="1"/>
</dbReference>
<evidence type="ECO:0000256" key="3">
    <source>
        <dbReference type="SAM" id="MobiDB-lite"/>
    </source>
</evidence>
<feature type="region of interest" description="Disordered" evidence="3">
    <location>
        <begin position="366"/>
        <end position="407"/>
    </location>
</feature>
<evidence type="ECO:0000256" key="2">
    <source>
        <dbReference type="PROSITE-ProRule" id="PRU00035"/>
    </source>
</evidence>
<evidence type="ECO:0000256" key="1">
    <source>
        <dbReference type="ARBA" id="ARBA00023117"/>
    </source>
</evidence>
<dbReference type="PROSITE" id="PS50014">
    <property type="entry name" value="BROMODOMAIN_2"/>
    <property type="match status" value="1"/>
</dbReference>
<sequence>MHMIDPVCRKDTRGVFAEPVDPEEVGSLLMNEIEIWSLYCVFRLKVFTFVQLPDYHEVIEHPMDFGTVRKKLDGGLYTTLEQLECPATTLLDLPFRLFLDNNLLSFMKDMKTSSCSLELLKSKDFKPKGVICGQFALVTQPCIPNLSGPSVQADIYLICSNAMEYNAPSTIYFRQARSIQELAKKEFEALRQDGGNNEPPPKPRRGRPPGSRNMKKLLESPLDRGAGESSSDATPVSRDDDAVRSNSYNLRKGPSLYRFPRNLESSFDFTASASRSMPMKYGDKQYDSEESKRDPYNPFEECRSGQDPSLSSIFGAFDKKLISLGLDFEHSYARSLAKFARDLGPVVWRIVSKKLRSVLPPGVEFGPGWVGENKTSTTQLSPLPEKSVQSDSVSQDSFRSESQHYPSTSSFVNSALANKSSSHCNEKLVEASRDLNSKSDWSQLKGTNGVMGAGTSFQQIQQGPFVYPGMNGLNRPFGAGFHFQEGIAMPKALPFNPSQSQALKSHPFEASSFEACRSLGSSRMTLSPIDFDCALRAENDNLGMHGVPYWQNVSIQERWDLPYQAEQNTGFQASDSRSSSLPVGSPPPLDLVLQL</sequence>
<dbReference type="InterPro" id="IPR036427">
    <property type="entry name" value="Bromodomain-like_sf"/>
</dbReference>
<dbReference type="PRINTS" id="PR00503">
    <property type="entry name" value="BROMODOMAIN"/>
</dbReference>
<dbReference type="InterPro" id="IPR051831">
    <property type="entry name" value="Bromodomain_contain_prot"/>
</dbReference>
<dbReference type="OrthoDB" id="1742084at2759"/>
<evidence type="ECO:0000313" key="6">
    <source>
        <dbReference type="Proteomes" id="UP001153076"/>
    </source>
</evidence>
<dbReference type="InterPro" id="IPR001487">
    <property type="entry name" value="Bromodomain"/>
</dbReference>
<dbReference type="Gene3D" id="1.20.920.10">
    <property type="entry name" value="Bromodomain-like"/>
    <property type="match status" value="1"/>
</dbReference>
<organism evidence="5 6">
    <name type="scientific">Carnegiea gigantea</name>
    <dbReference type="NCBI Taxonomy" id="171969"/>
    <lineage>
        <taxon>Eukaryota</taxon>
        <taxon>Viridiplantae</taxon>
        <taxon>Streptophyta</taxon>
        <taxon>Embryophyta</taxon>
        <taxon>Tracheophyta</taxon>
        <taxon>Spermatophyta</taxon>
        <taxon>Magnoliopsida</taxon>
        <taxon>eudicotyledons</taxon>
        <taxon>Gunneridae</taxon>
        <taxon>Pentapetalae</taxon>
        <taxon>Caryophyllales</taxon>
        <taxon>Cactineae</taxon>
        <taxon>Cactaceae</taxon>
        <taxon>Cactoideae</taxon>
        <taxon>Echinocereeae</taxon>
        <taxon>Carnegiea</taxon>
    </lineage>
</organism>
<gene>
    <name evidence="5" type="ORF">Cgig2_018114</name>
</gene>
<keyword evidence="1 2" id="KW-0103">Bromodomain</keyword>
<dbReference type="PANTHER" id="PTHR22881:SF11">
    <property type="entry name" value="BROMODOMAIN-CONTAINING PROTEIN DDB_G0270170-LIKE ISOFORM X1"/>
    <property type="match status" value="1"/>
</dbReference>
<dbReference type="SUPFAM" id="SSF47370">
    <property type="entry name" value="Bromodomain"/>
    <property type="match status" value="2"/>
</dbReference>
<dbReference type="CDD" id="cd04369">
    <property type="entry name" value="Bromodomain"/>
    <property type="match status" value="1"/>
</dbReference>
<name>A0A9Q1Q9T4_9CARY</name>
<accession>A0A9Q1Q9T4</accession>
<keyword evidence="6" id="KW-1185">Reference proteome</keyword>
<evidence type="ECO:0000259" key="4">
    <source>
        <dbReference type="PROSITE" id="PS50014"/>
    </source>
</evidence>
<feature type="domain" description="Bromo" evidence="4">
    <location>
        <begin position="52"/>
        <end position="83"/>
    </location>
</feature>